<sequence length="488" mass="53942">MKRKRKMNTVAVEEQNEHRQEEKSRKAAKLQAEEEKAQIAAKLKRLALGRETEWASSTLGHLLQFPRSKAHFEQILSRAKVPVATGWENVIVHPWTGEGDEETGDAATTTPALIDGGHVVVAIPAYLFTPDLADRLYDKAKAPARKTATGPKSMVHRLHRMSVAGGIECQLSDLQRGLLTSSSTLTTVKSAQTHYVEWACAIMCNGTDLGCQSKGELRCHGCLVLDEDAKFPEHEVAQRLAADQAAITFCVAGAPPSIMAFVRRGRALGHECAPLGAPEVGREREAPPVYVTDLMSWRLQLTMEHGRGHGMRTPPLASAEMRAEDCTDGNEIEATCGLFERIHTCPCDKEMSFQEILDWNGTFHLATHGISNGAVISFESMQAELDSMLANRHLARNDSDTERWKSINDFIWLATSSLFATTVKGGWRAKLGYTIDHIRWLHWALPGGIARLLPIATAILCAGCIAFDWLNVNFEVTDGLTMWWSMFS</sequence>
<evidence type="ECO:0000313" key="2">
    <source>
        <dbReference type="EMBL" id="KAJ3179849.1"/>
    </source>
</evidence>
<accession>A0AAD5TL37</accession>
<reference evidence="2" key="1">
    <citation type="submission" date="2020-05" db="EMBL/GenBank/DDBJ databases">
        <title>Phylogenomic resolution of chytrid fungi.</title>
        <authorList>
            <person name="Stajich J.E."/>
            <person name="Amses K."/>
            <person name="Simmons R."/>
            <person name="Seto K."/>
            <person name="Myers J."/>
            <person name="Bonds A."/>
            <person name="Quandt C.A."/>
            <person name="Barry K."/>
            <person name="Liu P."/>
            <person name="Grigoriev I."/>
            <person name="Longcore J.E."/>
            <person name="James T.Y."/>
        </authorList>
    </citation>
    <scope>NUCLEOTIDE SEQUENCE</scope>
    <source>
        <strain evidence="2">JEL0379</strain>
    </source>
</reference>
<feature type="compositionally biased region" description="Basic and acidic residues" evidence="1">
    <location>
        <begin position="15"/>
        <end position="30"/>
    </location>
</feature>
<dbReference type="Proteomes" id="UP001212152">
    <property type="component" value="Unassembled WGS sequence"/>
</dbReference>
<keyword evidence="3" id="KW-1185">Reference proteome</keyword>
<proteinExistence type="predicted"/>
<protein>
    <submittedName>
        <fullName evidence="2">Uncharacterized protein</fullName>
    </submittedName>
</protein>
<name>A0AAD5TL37_9FUNG</name>
<organism evidence="2 3">
    <name type="scientific">Geranomyces variabilis</name>
    <dbReference type="NCBI Taxonomy" id="109894"/>
    <lineage>
        <taxon>Eukaryota</taxon>
        <taxon>Fungi</taxon>
        <taxon>Fungi incertae sedis</taxon>
        <taxon>Chytridiomycota</taxon>
        <taxon>Chytridiomycota incertae sedis</taxon>
        <taxon>Chytridiomycetes</taxon>
        <taxon>Spizellomycetales</taxon>
        <taxon>Powellomycetaceae</taxon>
        <taxon>Geranomyces</taxon>
    </lineage>
</organism>
<comment type="caution">
    <text evidence="2">The sequence shown here is derived from an EMBL/GenBank/DDBJ whole genome shotgun (WGS) entry which is preliminary data.</text>
</comment>
<evidence type="ECO:0000313" key="3">
    <source>
        <dbReference type="Proteomes" id="UP001212152"/>
    </source>
</evidence>
<gene>
    <name evidence="2" type="ORF">HDU87_002417</name>
</gene>
<dbReference type="EMBL" id="JADGJQ010000019">
    <property type="protein sequence ID" value="KAJ3179849.1"/>
    <property type="molecule type" value="Genomic_DNA"/>
</dbReference>
<feature type="region of interest" description="Disordered" evidence="1">
    <location>
        <begin position="1"/>
        <end position="30"/>
    </location>
</feature>
<evidence type="ECO:0000256" key="1">
    <source>
        <dbReference type="SAM" id="MobiDB-lite"/>
    </source>
</evidence>
<dbReference type="AlphaFoldDB" id="A0AAD5TL37"/>